<evidence type="ECO:0000256" key="2">
    <source>
        <dbReference type="ARBA" id="ARBA00022630"/>
    </source>
</evidence>
<dbReference type="InterPro" id="IPR050641">
    <property type="entry name" value="RIFMO-like"/>
</dbReference>
<dbReference type="PANTHER" id="PTHR43004">
    <property type="entry name" value="TRK SYSTEM POTASSIUM UPTAKE PROTEIN"/>
    <property type="match status" value="1"/>
</dbReference>
<evidence type="ECO:0000256" key="1">
    <source>
        <dbReference type="ARBA" id="ARBA00001974"/>
    </source>
</evidence>
<sequence>MDSAIVIAGAGPVGLMLGAELRLHGIDVVIFEQRPAPAIESRGIGFTARAAEVFDARGVLTRFGKIEPGEQGHFGGVRIDFTKLTENHFGVRAVPQYRVERGLEERANELGARIRRGYTVLGYTEDDEGVTVTVDGPLGRFQHRSLYLVGCDGGRSLIRRLAGIDFPGTAPTRGMYLADIIGADVRPRYIGERVTNGMVMAARLDDGVDRITIHEDIAPPPDGPTPTFEELADTWLKLTGESIHHGRARWISSFTDSARQAEQYRKGRVLLVGDSAHIHLPAGAQGLSVGVQDAVNLGWKLAATVAGWAPPELLDTYHTERHPVGQRLLRNTRAQGLLYLAATEMDPLRQVLGEVVALPEPARLLAGMVSGLDVRYEVGDDDPLAGLRLADNPLVTADGRPTRVFELLRRGRGVLVVTGDDGSPATAAAGWGDRVDIVTGRWGATGAELPAAVLLRPDGHVVWTSRSTQPVQAALGRWFGAPAAEAAEAVEVPAAPAPAQPAAVAVPPQKITTFLAFRRDAEEAMNLYLSVFEDSHVIKVIRAREGEPGWVEGTLQHALFSLGGQQVMCINMPPAGARGNDHANWEALAFNPAMAMYVQCHSEQEIDRMFTALAEGGEVLMAPGTYGFSARFAWVTDRFGVSWRLNLSREPALR</sequence>
<dbReference type="InterPro" id="IPR029068">
    <property type="entry name" value="Glyas_Bleomycin-R_OHBP_Dase"/>
</dbReference>
<dbReference type="OrthoDB" id="3647401at2"/>
<dbReference type="PRINTS" id="PR00420">
    <property type="entry name" value="RNGMNOXGNASE"/>
</dbReference>
<dbReference type="Gene3D" id="3.30.720.100">
    <property type="match status" value="1"/>
</dbReference>
<evidence type="ECO:0000313" key="7">
    <source>
        <dbReference type="Proteomes" id="UP001058003"/>
    </source>
</evidence>
<feature type="domain" description="PhnB-like" evidence="5">
    <location>
        <begin position="509"/>
        <end position="645"/>
    </location>
</feature>
<dbReference type="InterPro" id="IPR036188">
    <property type="entry name" value="FAD/NAD-bd_sf"/>
</dbReference>
<dbReference type="CDD" id="cd06588">
    <property type="entry name" value="PhnB_like"/>
    <property type="match status" value="1"/>
</dbReference>
<keyword evidence="6" id="KW-0560">Oxidoreductase</keyword>
<dbReference type="Gene3D" id="3.30.720.110">
    <property type="match status" value="1"/>
</dbReference>
<dbReference type="Pfam" id="PF21274">
    <property type="entry name" value="Rng_hyd_C"/>
    <property type="match status" value="1"/>
</dbReference>
<reference evidence="6" key="1">
    <citation type="submission" date="2021-04" db="EMBL/GenBank/DDBJ databases">
        <title>Dactylosporangium aurantiacum NRRL B-8018 full assembly.</title>
        <authorList>
            <person name="Hartkoorn R.C."/>
            <person name="Beaudoing E."/>
            <person name="Hot D."/>
        </authorList>
    </citation>
    <scope>NUCLEOTIDE SEQUENCE</scope>
    <source>
        <strain evidence="6">NRRL B-8018</strain>
    </source>
</reference>
<comment type="cofactor">
    <cofactor evidence="1">
        <name>FAD</name>
        <dbReference type="ChEBI" id="CHEBI:57692"/>
    </cofactor>
</comment>
<dbReference type="Gene3D" id="3.40.30.120">
    <property type="match status" value="1"/>
</dbReference>
<dbReference type="Pfam" id="PF06983">
    <property type="entry name" value="3-dmu-9_3-mt"/>
    <property type="match status" value="1"/>
</dbReference>
<dbReference type="Pfam" id="PF01494">
    <property type="entry name" value="FAD_binding_3"/>
    <property type="match status" value="1"/>
</dbReference>
<evidence type="ECO:0000256" key="3">
    <source>
        <dbReference type="ARBA" id="ARBA00022827"/>
    </source>
</evidence>
<dbReference type="SUPFAM" id="SSF51905">
    <property type="entry name" value="FAD/NAD(P)-binding domain"/>
    <property type="match status" value="1"/>
</dbReference>
<dbReference type="EMBL" id="CP073767">
    <property type="protein sequence ID" value="UWZ50792.1"/>
    <property type="molecule type" value="Genomic_DNA"/>
</dbReference>
<dbReference type="InterPro" id="IPR002938">
    <property type="entry name" value="FAD-bd"/>
</dbReference>
<keyword evidence="2" id="KW-0285">Flavoprotein</keyword>
<evidence type="ECO:0000259" key="5">
    <source>
        <dbReference type="Pfam" id="PF06983"/>
    </source>
</evidence>
<dbReference type="GO" id="GO:0016709">
    <property type="term" value="F:oxidoreductase activity, acting on paired donors, with incorporation or reduction of molecular oxygen, NAD(P)H as one donor, and incorporation of one atom of oxygen"/>
    <property type="evidence" value="ECO:0007669"/>
    <property type="project" value="UniProtKB-ARBA"/>
</dbReference>
<dbReference type="SUPFAM" id="SSF54593">
    <property type="entry name" value="Glyoxalase/Bleomycin resistance protein/Dihydroxybiphenyl dioxygenase"/>
    <property type="match status" value="1"/>
</dbReference>
<protein>
    <submittedName>
        <fullName evidence="6">FAD-dependent monooxygenase</fullName>
    </submittedName>
</protein>
<dbReference type="Proteomes" id="UP001058003">
    <property type="component" value="Chromosome"/>
</dbReference>
<dbReference type="Gene3D" id="3.50.50.60">
    <property type="entry name" value="FAD/NAD(P)-binding domain"/>
    <property type="match status" value="1"/>
</dbReference>
<keyword evidence="6" id="KW-0503">Monooxygenase</keyword>
<proteinExistence type="predicted"/>
<evidence type="ECO:0000313" key="6">
    <source>
        <dbReference type="EMBL" id="UWZ50792.1"/>
    </source>
</evidence>
<accession>A0A9Q9I7L1</accession>
<name>A0A9Q9I7L1_9ACTN</name>
<dbReference type="KEGG" id="daur:Daura_28705"/>
<dbReference type="InterPro" id="IPR028973">
    <property type="entry name" value="PhnB-like"/>
</dbReference>
<dbReference type="GO" id="GO:0071949">
    <property type="term" value="F:FAD binding"/>
    <property type="evidence" value="ECO:0007669"/>
    <property type="project" value="InterPro"/>
</dbReference>
<dbReference type="RefSeq" id="WP_063745453.1">
    <property type="nucleotide sequence ID" value="NZ_CP073767.1"/>
</dbReference>
<dbReference type="PANTHER" id="PTHR43004:SF19">
    <property type="entry name" value="BINDING MONOOXYGENASE, PUTATIVE (JCVI)-RELATED"/>
    <property type="match status" value="1"/>
</dbReference>
<evidence type="ECO:0000259" key="4">
    <source>
        <dbReference type="Pfam" id="PF01494"/>
    </source>
</evidence>
<feature type="domain" description="FAD-binding" evidence="4">
    <location>
        <begin position="4"/>
        <end position="332"/>
    </location>
</feature>
<organism evidence="6 7">
    <name type="scientific">Dactylosporangium aurantiacum</name>
    <dbReference type="NCBI Taxonomy" id="35754"/>
    <lineage>
        <taxon>Bacteria</taxon>
        <taxon>Bacillati</taxon>
        <taxon>Actinomycetota</taxon>
        <taxon>Actinomycetes</taxon>
        <taxon>Micromonosporales</taxon>
        <taxon>Micromonosporaceae</taxon>
        <taxon>Dactylosporangium</taxon>
    </lineage>
</organism>
<gene>
    <name evidence="6" type="ORF">Daura_28705</name>
</gene>
<keyword evidence="7" id="KW-1185">Reference proteome</keyword>
<keyword evidence="3" id="KW-0274">FAD</keyword>
<dbReference type="Gene3D" id="3.30.70.2450">
    <property type="match status" value="1"/>
</dbReference>
<dbReference type="AlphaFoldDB" id="A0A9Q9I7L1"/>